<keyword evidence="7" id="KW-0479">Metal-binding</keyword>
<dbReference type="InterPro" id="IPR000573">
    <property type="entry name" value="AconitaseA/IPMdHydase_ssu_swvl"/>
</dbReference>
<dbReference type="GO" id="GO:0003723">
    <property type="term" value="F:RNA binding"/>
    <property type="evidence" value="ECO:0007669"/>
    <property type="project" value="UniProtKB-KW"/>
</dbReference>
<keyword evidence="10" id="KW-0411">Iron-sulfur</keyword>
<sequence>MASLDTFGAKTQLRVGDASYEIFRIDQVPGHDRLPYSLKILLENLLRTEDGANITADHISQLGGWDPTADPSVEIQFTPARVLMQDFTGVPCVVDLATMREAVRDLGGDATKVNPLAPAELVIDHSVIADLFGREDAFERNVELEYERNKERYQFLRWGQTAFNEFKVVPPGTGIVHQVNIEYLARTIMERNGQAYPDTVVGTDSHTTMVNGLGVLGWGVGGIEAEAAMLGQPVSMLIPRVVGFKLHGEMPAGTTATDLVLTITEMLRKHGVVGKFVEFYGPGVSAVPLANRATIGNMSPEYGSTVAIFPIDAETVRYLELTGRDASQVALVEAYAKEQGLWHDPNREPEYSERLELDLSTIEPSLAGPKRPQDRVPLGSAKTLFRSALTDYVAADSTDERDLKPSVAREQLPRGANGPADEASAESFPASDPPANDFSDPADEPRDLETAAAGAGGRATNPVRVTGADGVTYELDHGAVVIAAITSCTNTSNPQVMIGAALLARNAVDKGLTRKPWVKTTLAPGSKVVMDYYERAGLTPYLDKLGFNLVGYGCTTCIGNSGPLPEEVSAAVNEGDLAVVSVLSGNRNFEGRINPDVKMNYLASPPLVVAYALAGTMDIDLANEPIGEDTEGNPVFLRDIWPNSAEIQDVIAQAIGATGFSAAYADVFAGDERWQSLPTPTGDTFAWAGDSTYVRKPPYFEGMQQQPAPVQDIAGARVLARLGDSVTTDHISPAGSIKADSPAGKYLAEHGVPRHEFNSYGSRRGNHEVMIRGTFANIRLRNQLVPGVEGGFTVNHLTGEQSSIYDASMAYQEAGVPLVILAGKEYGSGSSRDWAAKGTMLLGVKAVVAESYERIHRSNLIGMGVLPLQFPVDTTAESLGLTGTETFSISGVTALNDGETPRTVKVTTDTGVEFDAVVRIDTPGEADYYRHGGILQYVLRRMIAN</sequence>
<evidence type="ECO:0000256" key="2">
    <source>
        <dbReference type="ARBA" id="ARBA00004717"/>
    </source>
</evidence>
<dbReference type="InterPro" id="IPR018136">
    <property type="entry name" value="Aconitase_4Fe-4S_BS"/>
</dbReference>
<evidence type="ECO:0000256" key="6">
    <source>
        <dbReference type="ARBA" id="ARBA00022532"/>
    </source>
</evidence>
<protein>
    <recommendedName>
        <fullName evidence="5">Aconitate hydratase A</fullName>
        <ecNumber evidence="4">4.2.1.3</ecNumber>
    </recommendedName>
</protein>
<dbReference type="FunFam" id="3.20.19.10:FF:000001">
    <property type="entry name" value="Aconitate hydratase"/>
    <property type="match status" value="1"/>
</dbReference>
<dbReference type="UniPathway" id="UPA00223">
    <property type="reaction ID" value="UER00718"/>
</dbReference>
<organism evidence="16 17">
    <name type="scientific">Micromonospora siamensis</name>
    <dbReference type="NCBI Taxonomy" id="299152"/>
    <lineage>
        <taxon>Bacteria</taxon>
        <taxon>Bacillati</taxon>
        <taxon>Actinomycetota</taxon>
        <taxon>Actinomycetes</taxon>
        <taxon>Micromonosporales</taxon>
        <taxon>Micromonosporaceae</taxon>
        <taxon>Micromonospora</taxon>
    </lineage>
</organism>
<evidence type="ECO:0000256" key="7">
    <source>
        <dbReference type="ARBA" id="ARBA00022723"/>
    </source>
</evidence>
<keyword evidence="8" id="KW-0694">RNA-binding</keyword>
<evidence type="ECO:0000256" key="9">
    <source>
        <dbReference type="ARBA" id="ARBA00023004"/>
    </source>
</evidence>
<feature type="domain" description="Aconitase/3-isopropylmalate dehydratase large subunit alpha/beta/alpha" evidence="14">
    <location>
        <begin position="73"/>
        <end position="615"/>
    </location>
</feature>
<evidence type="ECO:0000259" key="14">
    <source>
        <dbReference type="Pfam" id="PF00330"/>
    </source>
</evidence>
<dbReference type="NCBIfam" id="NF009520">
    <property type="entry name" value="PRK12881.1"/>
    <property type="match status" value="1"/>
</dbReference>
<dbReference type="InterPro" id="IPR006249">
    <property type="entry name" value="Aconitase/IRP2"/>
</dbReference>
<name>A0A1C5JCQ8_9ACTN</name>
<dbReference type="NCBIfam" id="NF006757">
    <property type="entry name" value="PRK09277.1"/>
    <property type="match status" value="1"/>
</dbReference>
<dbReference type="UniPathway" id="UPA00946"/>
<evidence type="ECO:0000256" key="12">
    <source>
        <dbReference type="ARBA" id="ARBA00023501"/>
    </source>
</evidence>
<dbReference type="GO" id="GO:0051536">
    <property type="term" value="F:iron-sulfur cluster binding"/>
    <property type="evidence" value="ECO:0007669"/>
    <property type="project" value="UniProtKB-KW"/>
</dbReference>
<keyword evidence="11" id="KW-0456">Lyase</keyword>
<evidence type="ECO:0000256" key="8">
    <source>
        <dbReference type="ARBA" id="ARBA00022884"/>
    </source>
</evidence>
<comment type="cofactor">
    <cofactor evidence="1">
        <name>[4Fe-4S] cluster</name>
        <dbReference type="ChEBI" id="CHEBI:49883"/>
    </cofactor>
</comment>
<dbReference type="CDD" id="cd01580">
    <property type="entry name" value="AcnA_IRP_Swivel"/>
    <property type="match status" value="1"/>
</dbReference>
<keyword evidence="9" id="KW-0408">Iron</keyword>
<gene>
    <name evidence="16" type="ORF">GA0074704_4346</name>
</gene>
<evidence type="ECO:0000256" key="11">
    <source>
        <dbReference type="ARBA" id="ARBA00023239"/>
    </source>
</evidence>
<dbReference type="PANTHER" id="PTHR11670">
    <property type="entry name" value="ACONITASE/IRON-RESPONSIVE ELEMENT FAMILY MEMBER"/>
    <property type="match status" value="1"/>
</dbReference>
<dbReference type="PROSITE" id="PS01244">
    <property type="entry name" value="ACONITASE_2"/>
    <property type="match status" value="1"/>
</dbReference>
<dbReference type="EMBL" id="LT607751">
    <property type="protein sequence ID" value="SCG68061.1"/>
    <property type="molecule type" value="Genomic_DNA"/>
</dbReference>
<dbReference type="InterPro" id="IPR001030">
    <property type="entry name" value="Acoase/IPM_deHydtase_lsu_aba"/>
</dbReference>
<dbReference type="EC" id="4.2.1.3" evidence="4"/>
<dbReference type="Pfam" id="PF00694">
    <property type="entry name" value="Aconitase_C"/>
    <property type="match status" value="1"/>
</dbReference>
<evidence type="ECO:0000256" key="5">
    <source>
        <dbReference type="ARBA" id="ARBA00019378"/>
    </source>
</evidence>
<dbReference type="Gene3D" id="6.10.190.10">
    <property type="match status" value="1"/>
</dbReference>
<evidence type="ECO:0000256" key="13">
    <source>
        <dbReference type="SAM" id="MobiDB-lite"/>
    </source>
</evidence>
<dbReference type="InterPro" id="IPR036008">
    <property type="entry name" value="Aconitase_4Fe-4S_dom"/>
</dbReference>
<dbReference type="FunFam" id="3.30.499.10:FF:000009">
    <property type="entry name" value="Aconitate hydratase"/>
    <property type="match status" value="1"/>
</dbReference>
<dbReference type="AlphaFoldDB" id="A0A1C5JCQ8"/>
<comment type="pathway">
    <text evidence="2">Carbohydrate metabolism; tricarboxylic acid cycle; isocitrate from oxaloacetate: step 2/2.</text>
</comment>
<dbReference type="InterPro" id="IPR015931">
    <property type="entry name" value="Acnase/IPM_dHydase_lsu_aba_1/3"/>
</dbReference>
<accession>A0A1C5JCQ8</accession>
<proteinExistence type="inferred from homology"/>
<feature type="region of interest" description="Disordered" evidence="13">
    <location>
        <begin position="396"/>
        <end position="463"/>
    </location>
</feature>
<evidence type="ECO:0000259" key="15">
    <source>
        <dbReference type="Pfam" id="PF00694"/>
    </source>
</evidence>
<dbReference type="SUPFAM" id="SSF53732">
    <property type="entry name" value="Aconitase iron-sulfur domain"/>
    <property type="match status" value="1"/>
</dbReference>
<dbReference type="FunFam" id="3.30.499.10:FF:000002">
    <property type="entry name" value="Aconitate hydratase"/>
    <property type="match status" value="1"/>
</dbReference>
<evidence type="ECO:0000256" key="1">
    <source>
        <dbReference type="ARBA" id="ARBA00001966"/>
    </source>
</evidence>
<feature type="domain" description="Aconitase A/isopropylmalate dehydratase small subunit swivel" evidence="15">
    <location>
        <begin position="745"/>
        <end position="871"/>
    </location>
</feature>
<dbReference type="InterPro" id="IPR044137">
    <property type="entry name" value="AcnA_IRP_Swivel"/>
</dbReference>
<evidence type="ECO:0000313" key="17">
    <source>
        <dbReference type="Proteomes" id="UP000198210"/>
    </source>
</evidence>
<evidence type="ECO:0000256" key="10">
    <source>
        <dbReference type="ARBA" id="ARBA00023014"/>
    </source>
</evidence>
<dbReference type="Gene3D" id="3.30.499.10">
    <property type="entry name" value="Aconitase, domain 3"/>
    <property type="match status" value="2"/>
</dbReference>
<dbReference type="Proteomes" id="UP000198210">
    <property type="component" value="Chromosome I"/>
</dbReference>
<keyword evidence="17" id="KW-1185">Reference proteome</keyword>
<dbReference type="SUPFAM" id="SSF52016">
    <property type="entry name" value="LeuD/IlvD-like"/>
    <property type="match status" value="1"/>
</dbReference>
<keyword evidence="6" id="KW-0816">Tricarboxylic acid cycle</keyword>
<evidence type="ECO:0000313" key="16">
    <source>
        <dbReference type="EMBL" id="SCG68061.1"/>
    </source>
</evidence>
<dbReference type="GO" id="GO:0019679">
    <property type="term" value="P:propionate metabolic process, methylcitrate cycle"/>
    <property type="evidence" value="ECO:0007669"/>
    <property type="project" value="UniProtKB-ARBA"/>
</dbReference>
<dbReference type="Pfam" id="PF00330">
    <property type="entry name" value="Aconitase"/>
    <property type="match status" value="1"/>
</dbReference>
<dbReference type="GO" id="GO:0046872">
    <property type="term" value="F:metal ion binding"/>
    <property type="evidence" value="ECO:0007669"/>
    <property type="project" value="UniProtKB-KW"/>
</dbReference>
<dbReference type="GO" id="GO:0006099">
    <property type="term" value="P:tricarboxylic acid cycle"/>
    <property type="evidence" value="ECO:0007669"/>
    <property type="project" value="UniProtKB-UniPathway"/>
</dbReference>
<comment type="catalytic activity">
    <reaction evidence="12">
        <text>citrate = D-threo-isocitrate</text>
        <dbReference type="Rhea" id="RHEA:10336"/>
        <dbReference type="ChEBI" id="CHEBI:15562"/>
        <dbReference type="ChEBI" id="CHEBI:16947"/>
        <dbReference type="EC" id="4.2.1.3"/>
    </reaction>
</comment>
<dbReference type="GO" id="GO:0003994">
    <property type="term" value="F:aconitate hydratase activity"/>
    <property type="evidence" value="ECO:0007669"/>
    <property type="project" value="UniProtKB-EC"/>
</dbReference>
<dbReference type="InterPro" id="IPR015928">
    <property type="entry name" value="Aconitase/3IPM_dehydase_swvl"/>
</dbReference>
<dbReference type="Gene3D" id="3.20.19.10">
    <property type="entry name" value="Aconitase, domain 4"/>
    <property type="match status" value="1"/>
</dbReference>
<comment type="similarity">
    <text evidence="3">Belongs to the aconitase/IPM isomerase family.</text>
</comment>
<reference evidence="16 17" key="1">
    <citation type="submission" date="2016-06" db="EMBL/GenBank/DDBJ databases">
        <authorList>
            <person name="Kjaerup R.B."/>
            <person name="Dalgaard T.S."/>
            <person name="Juul-Madsen H.R."/>
        </authorList>
    </citation>
    <scope>NUCLEOTIDE SEQUENCE [LARGE SCALE GENOMIC DNA]</scope>
    <source>
        <strain evidence="16 17">DSM 45097</strain>
    </source>
</reference>
<dbReference type="PRINTS" id="PR00415">
    <property type="entry name" value="ACONITASE"/>
</dbReference>
<evidence type="ECO:0000256" key="3">
    <source>
        <dbReference type="ARBA" id="ARBA00007185"/>
    </source>
</evidence>
<dbReference type="PROSITE" id="PS00450">
    <property type="entry name" value="ACONITASE_1"/>
    <property type="match status" value="1"/>
</dbReference>
<evidence type="ECO:0000256" key="4">
    <source>
        <dbReference type="ARBA" id="ARBA00012926"/>
    </source>
</evidence>